<evidence type="ECO:0000313" key="2">
    <source>
        <dbReference type="EMBL" id="CAH0386126.1"/>
    </source>
</evidence>
<organism evidence="2 3">
    <name type="scientific">Bemisia tabaci</name>
    <name type="common">Sweetpotato whitefly</name>
    <name type="synonym">Aleurodes tabaci</name>
    <dbReference type="NCBI Taxonomy" id="7038"/>
    <lineage>
        <taxon>Eukaryota</taxon>
        <taxon>Metazoa</taxon>
        <taxon>Ecdysozoa</taxon>
        <taxon>Arthropoda</taxon>
        <taxon>Hexapoda</taxon>
        <taxon>Insecta</taxon>
        <taxon>Pterygota</taxon>
        <taxon>Neoptera</taxon>
        <taxon>Paraneoptera</taxon>
        <taxon>Hemiptera</taxon>
        <taxon>Sternorrhyncha</taxon>
        <taxon>Aleyrodoidea</taxon>
        <taxon>Aleyrodidae</taxon>
        <taxon>Aleyrodinae</taxon>
        <taxon>Bemisia</taxon>
    </lineage>
</organism>
<reference evidence="2" key="1">
    <citation type="submission" date="2021-12" db="EMBL/GenBank/DDBJ databases">
        <authorList>
            <person name="King R."/>
        </authorList>
    </citation>
    <scope>NUCLEOTIDE SEQUENCE</scope>
</reference>
<keyword evidence="3" id="KW-1185">Reference proteome</keyword>
<feature type="compositionally biased region" description="Polar residues" evidence="1">
    <location>
        <begin position="234"/>
        <end position="253"/>
    </location>
</feature>
<dbReference type="AlphaFoldDB" id="A0A9P0A5K1"/>
<dbReference type="EMBL" id="OU963864">
    <property type="protein sequence ID" value="CAH0386126.1"/>
    <property type="molecule type" value="Genomic_DNA"/>
</dbReference>
<dbReference type="KEGG" id="btab:109030969"/>
<proteinExistence type="predicted"/>
<evidence type="ECO:0000313" key="3">
    <source>
        <dbReference type="Proteomes" id="UP001152759"/>
    </source>
</evidence>
<sequence>MCVEPDPAMTEALSEMTEPMASMSETLSAMTEPLSNMTDQHHIMSMSEPVPTEAIPTPTESVPSVPEPVITEPMAVESSIEMTPIDTNEMVPEPIKSEPVTVEASIIKEATEVSETTPEHCNGTIIDPSMPDSNTANNESGVADEMSLLSEDSMSSNQLSTVAGEVTSSLNVLVTEESSSNLIGDNSIPQVTECDSIKNESEMLIESSSDAQVATPDVQSGSEAQAMVSEAVPETSTVLPEIPATSTSSSDSVPNKDDVSTTSAESADEENQPTITLPEDESSNEAPTATTSEPKESASSSNPADDILVTLLADNESLGSTDEVIGLTPVVTEPQDTPTEQATTSTSASVIEELEAAS</sequence>
<dbReference type="Proteomes" id="UP001152759">
    <property type="component" value="Chromosome 3"/>
</dbReference>
<gene>
    <name evidence="2" type="ORF">BEMITA_LOCUS5285</name>
</gene>
<feature type="compositionally biased region" description="Polar residues" evidence="1">
    <location>
        <begin position="206"/>
        <end position="223"/>
    </location>
</feature>
<evidence type="ECO:0000256" key="1">
    <source>
        <dbReference type="SAM" id="MobiDB-lite"/>
    </source>
</evidence>
<feature type="region of interest" description="Disordered" evidence="1">
    <location>
        <begin position="199"/>
        <end position="307"/>
    </location>
</feature>
<feature type="compositionally biased region" description="Polar residues" evidence="1">
    <location>
        <begin position="284"/>
        <end position="303"/>
    </location>
</feature>
<accession>A0A9P0A5K1</accession>
<protein>
    <submittedName>
        <fullName evidence="2">Uncharacterized protein</fullName>
    </submittedName>
</protein>
<name>A0A9P0A5K1_BEMTA</name>